<reference evidence="1 2" key="1">
    <citation type="submission" date="2018-11" db="EMBL/GenBank/DDBJ databases">
        <title>Whole genome sequence of Streptomyces chrestomyceticus NBRC 13444(T).</title>
        <authorList>
            <person name="Komaki H."/>
            <person name="Tamura T."/>
        </authorList>
    </citation>
    <scope>NUCLEOTIDE SEQUENCE [LARGE SCALE GENOMIC DNA]</scope>
    <source>
        <strain evidence="1 2">NBRC 13444</strain>
    </source>
</reference>
<evidence type="ECO:0000313" key="2">
    <source>
        <dbReference type="Proteomes" id="UP000287830"/>
    </source>
</evidence>
<sequence>MTDSRSDRGGAGECPGCAELARALVVALKAGDRSRATDCQVLIRRHPDHGGSGVPSLLRGV</sequence>
<accession>A0A7U9KXE1</accession>
<gene>
    <name evidence="1" type="ORF">OEIGOIKO_04874</name>
</gene>
<organism evidence="1 2">
    <name type="scientific">Streptomyces chrestomyceticus JCM 4735</name>
    <dbReference type="NCBI Taxonomy" id="1306181"/>
    <lineage>
        <taxon>Bacteria</taxon>
        <taxon>Bacillati</taxon>
        <taxon>Actinomycetota</taxon>
        <taxon>Actinomycetes</taxon>
        <taxon>Kitasatosporales</taxon>
        <taxon>Streptomycetaceae</taxon>
        <taxon>Streptomyces</taxon>
    </lineage>
</organism>
<proteinExistence type="predicted"/>
<protein>
    <submittedName>
        <fullName evidence="1">Uncharacterized protein</fullName>
    </submittedName>
</protein>
<dbReference type="EMBL" id="BHZC01000001">
    <property type="protein sequence ID" value="GCD37091.1"/>
    <property type="molecule type" value="Genomic_DNA"/>
</dbReference>
<evidence type="ECO:0000313" key="1">
    <source>
        <dbReference type="EMBL" id="GCD37091.1"/>
    </source>
</evidence>
<name>A0A7U9KXE1_9ACTN</name>
<dbReference type="Proteomes" id="UP000287830">
    <property type="component" value="Unassembled WGS sequence"/>
</dbReference>
<comment type="caution">
    <text evidence="1">The sequence shown here is derived from an EMBL/GenBank/DDBJ whole genome shotgun (WGS) entry which is preliminary data.</text>
</comment>
<dbReference type="AlphaFoldDB" id="A0A7U9KXE1"/>